<accession>W9CNE4</accession>
<dbReference type="HOGENOM" id="CLU_049327_0_0_1"/>
<dbReference type="Pfam" id="PF24560">
    <property type="entry name" value="zf-C2H2_OTU1_C"/>
    <property type="match status" value="1"/>
</dbReference>
<evidence type="ECO:0000259" key="13">
    <source>
        <dbReference type="PROSITE" id="PS50802"/>
    </source>
</evidence>
<dbReference type="GO" id="GO:0008270">
    <property type="term" value="F:zinc ion binding"/>
    <property type="evidence" value="ECO:0007669"/>
    <property type="project" value="UniProtKB-KW"/>
</dbReference>
<dbReference type="GO" id="GO:0036503">
    <property type="term" value="P:ERAD pathway"/>
    <property type="evidence" value="ECO:0007669"/>
    <property type="project" value="TreeGrafter"/>
</dbReference>
<dbReference type="AlphaFoldDB" id="W9CNE4"/>
<dbReference type="EC" id="3.4.19.12" evidence="11"/>
<feature type="domain" description="OTU" evidence="13">
    <location>
        <begin position="161"/>
        <end position="273"/>
    </location>
</feature>
<dbReference type="InterPro" id="IPR003323">
    <property type="entry name" value="OTU_dom"/>
</dbReference>
<keyword evidence="8 11" id="KW-0378">Hydrolase</keyword>
<keyword evidence="3 11" id="KW-0963">Cytoplasm</keyword>
<dbReference type="InterPro" id="IPR048857">
    <property type="entry name" value="OTU1_Ubl"/>
</dbReference>
<name>W9CNE4_SCLBF</name>
<dbReference type="OrthoDB" id="65596at2759"/>
<dbReference type="SUPFAM" id="SSF54001">
    <property type="entry name" value="Cysteine proteinases"/>
    <property type="match status" value="1"/>
</dbReference>
<evidence type="ECO:0000256" key="5">
    <source>
        <dbReference type="ARBA" id="ARBA00022723"/>
    </source>
</evidence>
<dbReference type="CDD" id="cd22745">
    <property type="entry name" value="OTU_OTU1"/>
    <property type="match status" value="1"/>
</dbReference>
<feature type="compositionally biased region" description="Low complexity" evidence="12">
    <location>
        <begin position="83"/>
        <end position="100"/>
    </location>
</feature>
<evidence type="ECO:0000256" key="10">
    <source>
        <dbReference type="ARBA" id="ARBA00022833"/>
    </source>
</evidence>
<keyword evidence="4" id="KW-0645">Protease</keyword>
<protein>
    <recommendedName>
        <fullName evidence="11">Ubiquitin thioesterase OTU</fullName>
        <ecNumber evidence="11">3.4.19.12</ecNumber>
    </recommendedName>
</protein>
<organism evidence="14 15">
    <name type="scientific">Sclerotinia borealis (strain F-4128)</name>
    <dbReference type="NCBI Taxonomy" id="1432307"/>
    <lineage>
        <taxon>Eukaryota</taxon>
        <taxon>Fungi</taxon>
        <taxon>Dikarya</taxon>
        <taxon>Ascomycota</taxon>
        <taxon>Pezizomycotina</taxon>
        <taxon>Leotiomycetes</taxon>
        <taxon>Helotiales</taxon>
        <taxon>Sclerotiniaceae</taxon>
        <taxon>Sclerotinia</taxon>
    </lineage>
</organism>
<comment type="catalytic activity">
    <reaction evidence="1 11">
        <text>Thiol-dependent hydrolysis of ester, thioester, amide, peptide and isopeptide bonds formed by the C-terminal Gly of ubiquitin (a 76-residue protein attached to proteins as an intracellular targeting signal).</text>
        <dbReference type="EC" id="3.4.19.12"/>
    </reaction>
</comment>
<dbReference type="GO" id="GO:0005634">
    <property type="term" value="C:nucleus"/>
    <property type="evidence" value="ECO:0007669"/>
    <property type="project" value="TreeGrafter"/>
</dbReference>
<gene>
    <name evidence="14" type="ORF">SBOR_3454</name>
</gene>
<feature type="compositionally biased region" description="Low complexity" evidence="12">
    <location>
        <begin position="125"/>
        <end position="134"/>
    </location>
</feature>
<keyword evidence="5" id="KW-0479">Metal-binding</keyword>
<dbReference type="GO" id="GO:0030968">
    <property type="term" value="P:endoplasmic reticulum unfolded protein response"/>
    <property type="evidence" value="ECO:0007669"/>
    <property type="project" value="TreeGrafter"/>
</dbReference>
<evidence type="ECO:0000256" key="9">
    <source>
        <dbReference type="ARBA" id="ARBA00022807"/>
    </source>
</evidence>
<dbReference type="GO" id="GO:0004843">
    <property type="term" value="F:cysteine-type deubiquitinase activity"/>
    <property type="evidence" value="ECO:0007669"/>
    <property type="project" value="UniProtKB-UniRule"/>
</dbReference>
<dbReference type="GO" id="GO:0005829">
    <property type="term" value="C:cytosol"/>
    <property type="evidence" value="ECO:0007669"/>
    <property type="project" value="TreeGrafter"/>
</dbReference>
<dbReference type="GO" id="GO:0016579">
    <property type="term" value="P:protein deubiquitination"/>
    <property type="evidence" value="ECO:0007669"/>
    <property type="project" value="TreeGrafter"/>
</dbReference>
<dbReference type="PANTHER" id="PTHR13312:SF0">
    <property type="entry name" value="UBIQUITIN THIOESTERASE OTU1"/>
    <property type="match status" value="1"/>
</dbReference>
<reference evidence="14 15" key="1">
    <citation type="journal article" date="2014" name="Genome Announc.">
        <title>Draft genome sequence of Sclerotinia borealis, a psychrophilic plant pathogenic fungus.</title>
        <authorList>
            <person name="Mardanov A.V."/>
            <person name="Beletsky A.V."/>
            <person name="Kadnikov V.V."/>
            <person name="Ignatov A.N."/>
            <person name="Ravin N.V."/>
        </authorList>
    </citation>
    <scope>NUCLEOTIDE SEQUENCE [LARGE SCALE GENOMIC DNA]</scope>
    <source>
        <strain evidence="15">F-4157</strain>
    </source>
</reference>
<dbReference type="Proteomes" id="UP000019487">
    <property type="component" value="Unassembled WGS sequence"/>
</dbReference>
<evidence type="ECO:0000256" key="7">
    <source>
        <dbReference type="ARBA" id="ARBA00022786"/>
    </source>
</evidence>
<comment type="function">
    <text evidence="11">Hydrolase that can remove conjugated ubiquitin from proteins and may therefore play an important regulatory role at the level of protein turnover by preventing degradation.</text>
</comment>
<dbReference type="Gene3D" id="3.90.70.80">
    <property type="match status" value="1"/>
</dbReference>
<evidence type="ECO:0000256" key="1">
    <source>
        <dbReference type="ARBA" id="ARBA00000707"/>
    </source>
</evidence>
<dbReference type="EMBL" id="AYSA01000149">
    <property type="protein sequence ID" value="ESZ96179.1"/>
    <property type="molecule type" value="Genomic_DNA"/>
</dbReference>
<evidence type="ECO:0000313" key="15">
    <source>
        <dbReference type="Proteomes" id="UP000019487"/>
    </source>
</evidence>
<keyword evidence="10" id="KW-0862">Zinc</keyword>
<proteinExistence type="predicted"/>
<dbReference type="FunFam" id="3.90.70.80:FF:000016">
    <property type="entry name" value="Putative ubiquitin thioesterase otu1"/>
    <property type="match status" value="1"/>
</dbReference>
<keyword evidence="15" id="KW-1185">Reference proteome</keyword>
<dbReference type="PROSITE" id="PS50802">
    <property type="entry name" value="OTU"/>
    <property type="match status" value="1"/>
</dbReference>
<dbReference type="Gene3D" id="3.10.20.90">
    <property type="entry name" value="Phosphatidylinositol 3-kinase Catalytic Subunit, Chain A, domain 1"/>
    <property type="match status" value="1"/>
</dbReference>
<evidence type="ECO:0000256" key="11">
    <source>
        <dbReference type="RuleBase" id="RU367104"/>
    </source>
</evidence>
<feature type="compositionally biased region" description="Basic and acidic residues" evidence="12">
    <location>
        <begin position="104"/>
        <end position="114"/>
    </location>
</feature>
<dbReference type="STRING" id="1432307.W9CNE4"/>
<feature type="region of interest" description="Disordered" evidence="12">
    <location>
        <begin position="73"/>
        <end position="151"/>
    </location>
</feature>
<keyword evidence="7 11" id="KW-0833">Ubl conjugation pathway</keyword>
<comment type="caution">
    <text evidence="14">The sequence shown here is derived from an EMBL/GenBank/DDBJ whole genome shotgun (WGS) entry which is preliminary data.</text>
</comment>
<dbReference type="InterPro" id="IPR057766">
    <property type="entry name" value="Znf-C2H2_OTU1-like_C"/>
</dbReference>
<dbReference type="PANTHER" id="PTHR13312">
    <property type="entry name" value="HIV-INDUCED PROTEIN-7-LIKE PROTEASE"/>
    <property type="match status" value="1"/>
</dbReference>
<keyword evidence="9 11" id="KW-0788">Thiol protease</keyword>
<evidence type="ECO:0000256" key="8">
    <source>
        <dbReference type="ARBA" id="ARBA00022801"/>
    </source>
</evidence>
<evidence type="ECO:0000256" key="2">
    <source>
        <dbReference type="ARBA" id="ARBA00004496"/>
    </source>
</evidence>
<comment type="subcellular location">
    <subcellularLocation>
        <location evidence="2 11">Cytoplasm</location>
    </subcellularLocation>
</comment>
<evidence type="ECO:0000313" key="14">
    <source>
        <dbReference type="EMBL" id="ESZ96179.1"/>
    </source>
</evidence>
<evidence type="ECO:0000256" key="6">
    <source>
        <dbReference type="ARBA" id="ARBA00022771"/>
    </source>
</evidence>
<evidence type="ECO:0000256" key="12">
    <source>
        <dbReference type="SAM" id="MobiDB-lite"/>
    </source>
</evidence>
<keyword evidence="6" id="KW-0863">Zinc-finger</keyword>
<evidence type="ECO:0000256" key="3">
    <source>
        <dbReference type="ARBA" id="ARBA00022490"/>
    </source>
</evidence>
<dbReference type="Pfam" id="PF02338">
    <property type="entry name" value="OTU"/>
    <property type="match status" value="1"/>
</dbReference>
<dbReference type="Pfam" id="PF21403">
    <property type="entry name" value="OTU1_UBXL"/>
    <property type="match status" value="1"/>
</dbReference>
<evidence type="ECO:0000256" key="4">
    <source>
        <dbReference type="ARBA" id="ARBA00022670"/>
    </source>
</evidence>
<sequence>MRIRMRGPEGTSTITLPDDAKISDLLFEITSKTSLNNFDIKYGYPPKPLLLSQSEPSLSLSKLDVKLNGEQLTISSREERKPSGSPKSTVPSSSSKTSSTLPQVKDRQTVEEKSFSFSGMHGDASSKSNSAKSAPPVSLSRKRGIDGDVPEISLPERGATLVLRVMPDDNSCLFRAFGTAVLPGDDLSMPELRSVVASTIQSNPELYSKVVLEQEPDDYCRWIQTSDAWGGAIEMGILAEAFDVEVVCIDVQSLSIHRFHENASQHRCVLIYSGIHYDLLALSPSSPPPHTKATAPPDSDIRIFDSSDDIIITKALELCSKLKEKHYFTDTGGMAIKCKDCGVTVYGETQAAAHAQQLGHYNMAEINT</sequence>
<dbReference type="InterPro" id="IPR038765">
    <property type="entry name" value="Papain-like_cys_pep_sf"/>
</dbReference>